<dbReference type="EMBL" id="BAAACG010000013">
    <property type="protein sequence ID" value="GAA0744797.1"/>
    <property type="molecule type" value="Genomic_DNA"/>
</dbReference>
<reference evidence="3" key="1">
    <citation type="journal article" date="2019" name="Int. J. Syst. Evol. Microbiol.">
        <title>The Global Catalogue of Microorganisms (GCM) 10K type strain sequencing project: providing services to taxonomists for standard genome sequencing and annotation.</title>
        <authorList>
            <consortium name="The Broad Institute Genomics Platform"/>
            <consortium name="The Broad Institute Genome Sequencing Center for Infectious Disease"/>
            <person name="Wu L."/>
            <person name="Ma J."/>
        </authorList>
    </citation>
    <scope>NUCLEOTIDE SEQUENCE [LARGE SCALE GENOMIC DNA]</scope>
    <source>
        <strain evidence="3">JCM 1407</strain>
    </source>
</reference>
<evidence type="ECO:0000313" key="3">
    <source>
        <dbReference type="Proteomes" id="UP001501510"/>
    </source>
</evidence>
<evidence type="ECO:0000313" key="2">
    <source>
        <dbReference type="EMBL" id="GAA0744797.1"/>
    </source>
</evidence>
<dbReference type="Gene3D" id="3.20.20.140">
    <property type="entry name" value="Metal-dependent hydrolases"/>
    <property type="match status" value="2"/>
</dbReference>
<dbReference type="Pfam" id="PF02811">
    <property type="entry name" value="PHP"/>
    <property type="match status" value="1"/>
</dbReference>
<proteinExistence type="predicted"/>
<keyword evidence="3" id="KW-1185">Reference proteome</keyword>
<protein>
    <submittedName>
        <fullName evidence="2">PHP domain-containing protein</fullName>
    </submittedName>
</protein>
<sequence>MYKKGDFHIHSTASDGEFNPEEIIKISKERKVDIISITDHNTTKSIEEAIYYGEKYKIKVIPGVEISTRYKGSKVHILGYFRSDMYKKNSFKRYLKLIKNHNIKKLKNSLKGIININIGSNRLSTVSGIKLLKLFDALVVLAHPVSIDKKYVDEIMKLDFDGIEAKHYRNKLEDTEYFINKAIENNMFYTAGSDFHNTNPKDLKHGIIGDVFLNSEEI</sequence>
<dbReference type="CDD" id="cd07438">
    <property type="entry name" value="PHP_HisPPase_AMP"/>
    <property type="match status" value="1"/>
</dbReference>
<name>A0ABP3V350_9CLOT</name>
<evidence type="ECO:0000259" key="1">
    <source>
        <dbReference type="SMART" id="SM00481"/>
    </source>
</evidence>
<dbReference type="SUPFAM" id="SSF89550">
    <property type="entry name" value="PHP domain-like"/>
    <property type="match status" value="1"/>
</dbReference>
<dbReference type="InterPro" id="IPR004013">
    <property type="entry name" value="PHP_dom"/>
</dbReference>
<dbReference type="InterPro" id="IPR016195">
    <property type="entry name" value="Pol/histidinol_Pase-like"/>
</dbReference>
<dbReference type="Proteomes" id="UP001501510">
    <property type="component" value="Unassembled WGS sequence"/>
</dbReference>
<gene>
    <name evidence="2" type="ORF">GCM10008906_30180</name>
</gene>
<comment type="caution">
    <text evidence="2">The sequence shown here is derived from an EMBL/GenBank/DDBJ whole genome shotgun (WGS) entry which is preliminary data.</text>
</comment>
<dbReference type="PANTHER" id="PTHR42924">
    <property type="entry name" value="EXONUCLEASE"/>
    <property type="match status" value="1"/>
</dbReference>
<dbReference type="InterPro" id="IPR003141">
    <property type="entry name" value="Pol/His_phosphatase_N"/>
</dbReference>
<dbReference type="RefSeq" id="WP_343762827.1">
    <property type="nucleotide sequence ID" value="NZ_BAAACG010000013.1"/>
</dbReference>
<organism evidence="2 3">
    <name type="scientific">Clostridium oceanicum</name>
    <dbReference type="NCBI Taxonomy" id="1543"/>
    <lineage>
        <taxon>Bacteria</taxon>
        <taxon>Bacillati</taxon>
        <taxon>Bacillota</taxon>
        <taxon>Clostridia</taxon>
        <taxon>Eubacteriales</taxon>
        <taxon>Clostridiaceae</taxon>
        <taxon>Clostridium</taxon>
    </lineage>
</organism>
<dbReference type="Gene3D" id="1.10.150.650">
    <property type="match status" value="1"/>
</dbReference>
<dbReference type="PANTHER" id="PTHR42924:SF3">
    <property type="entry name" value="POLYMERASE_HISTIDINOL PHOSPHATASE N-TERMINAL DOMAIN-CONTAINING PROTEIN"/>
    <property type="match status" value="1"/>
</dbReference>
<dbReference type="SMART" id="SM00481">
    <property type="entry name" value="POLIIIAc"/>
    <property type="match status" value="1"/>
</dbReference>
<feature type="domain" description="Polymerase/histidinol phosphatase N-terminal" evidence="1">
    <location>
        <begin position="5"/>
        <end position="70"/>
    </location>
</feature>
<accession>A0ABP3V350</accession>
<dbReference type="InterPro" id="IPR052018">
    <property type="entry name" value="PHP_domain"/>
</dbReference>